<evidence type="ECO:0000313" key="4">
    <source>
        <dbReference type="Proteomes" id="UP000591131"/>
    </source>
</evidence>
<feature type="domain" description="AB hydrolase-1" evidence="2">
    <location>
        <begin position="104"/>
        <end position="211"/>
    </location>
</feature>
<keyword evidence="1" id="KW-0472">Membrane</keyword>
<dbReference type="Pfam" id="PF00561">
    <property type="entry name" value="Abhydrolase_1"/>
    <property type="match status" value="1"/>
</dbReference>
<gene>
    <name evidence="3" type="primary">ABHD13</name>
    <name evidence="3" type="ORF">FOL47_003898</name>
</gene>
<dbReference type="Proteomes" id="UP000591131">
    <property type="component" value="Unassembled WGS sequence"/>
</dbReference>
<evidence type="ECO:0000313" key="3">
    <source>
        <dbReference type="EMBL" id="KAF4666825.1"/>
    </source>
</evidence>
<keyword evidence="1" id="KW-1133">Transmembrane helix</keyword>
<reference evidence="3 4" key="1">
    <citation type="submission" date="2020-04" db="EMBL/GenBank/DDBJ databases">
        <title>Perkinsus chesapeaki whole genome sequence.</title>
        <authorList>
            <person name="Bogema D.R."/>
        </authorList>
    </citation>
    <scope>NUCLEOTIDE SEQUENCE [LARGE SCALE GENOMIC DNA]</scope>
    <source>
        <strain evidence="3">ATCC PRA-425</strain>
    </source>
</reference>
<dbReference type="GO" id="GO:0008474">
    <property type="term" value="F:palmitoyl-(protein) hydrolase activity"/>
    <property type="evidence" value="ECO:0007669"/>
    <property type="project" value="TreeGrafter"/>
</dbReference>
<dbReference type="PANTHER" id="PTHR12277:SF81">
    <property type="entry name" value="PROTEIN ABHD13"/>
    <property type="match status" value="1"/>
</dbReference>
<dbReference type="PANTHER" id="PTHR12277">
    <property type="entry name" value="ALPHA/BETA HYDROLASE DOMAIN-CONTAINING PROTEIN"/>
    <property type="match status" value="1"/>
</dbReference>
<dbReference type="SUPFAM" id="SSF53474">
    <property type="entry name" value="alpha/beta-Hydrolases"/>
    <property type="match status" value="1"/>
</dbReference>
<dbReference type="InterPro" id="IPR029058">
    <property type="entry name" value="AB_hydrolase_fold"/>
</dbReference>
<feature type="transmembrane region" description="Helical" evidence="1">
    <location>
        <begin position="20"/>
        <end position="40"/>
    </location>
</feature>
<protein>
    <submittedName>
        <fullName evidence="3">Alpha/beta hydrolase domain-containing protein 13</fullName>
    </submittedName>
</protein>
<dbReference type="AlphaFoldDB" id="A0A7J6M5T6"/>
<dbReference type="Gene3D" id="3.40.50.1820">
    <property type="entry name" value="alpha/beta hydrolase"/>
    <property type="match status" value="1"/>
</dbReference>
<keyword evidence="4" id="KW-1185">Reference proteome</keyword>
<dbReference type="InterPro" id="IPR000073">
    <property type="entry name" value="AB_hydrolase_1"/>
</dbReference>
<name>A0A7J6M5T6_PERCH</name>
<dbReference type="EMBL" id="JAAPAO010000225">
    <property type="protein sequence ID" value="KAF4666825.1"/>
    <property type="molecule type" value="Genomic_DNA"/>
</dbReference>
<dbReference type="OrthoDB" id="10249433at2759"/>
<keyword evidence="3" id="KW-0378">Hydrolase</keyword>
<keyword evidence="1" id="KW-0812">Transmembrane</keyword>
<evidence type="ECO:0000256" key="1">
    <source>
        <dbReference type="SAM" id="Phobius"/>
    </source>
</evidence>
<organism evidence="3 4">
    <name type="scientific">Perkinsus chesapeaki</name>
    <name type="common">Clam parasite</name>
    <name type="synonym">Perkinsus andrewsi</name>
    <dbReference type="NCBI Taxonomy" id="330153"/>
    <lineage>
        <taxon>Eukaryota</taxon>
        <taxon>Sar</taxon>
        <taxon>Alveolata</taxon>
        <taxon>Perkinsozoa</taxon>
        <taxon>Perkinsea</taxon>
        <taxon>Perkinsida</taxon>
        <taxon>Perkinsidae</taxon>
        <taxon>Perkinsus</taxon>
    </lineage>
</organism>
<sequence>MNGFVIVGGVLGVLFLTMSWTKVVLLCIGVIVALLAILVASQEKMLYMPEVQGITTVNTNPPGMRSPGEVGMKFEDVRVATEDGQTIHAWFIHAMGVSDTSTVPTIVFCHANAGNMGLRMPNYQQMTSYMKVNVLAFDYRGYGDSTGAPSEEGIMMDLDGLNDWVESNQDLVDPENIFFFGRSLGGSVAAEYSAKLANEGHPPRGLILENTFLSISSMVNSLFPFLRFEWIKKPFLRLKWETYKYVEKLGKK</sequence>
<accession>A0A7J6M5T6</accession>
<proteinExistence type="predicted"/>
<dbReference type="GO" id="GO:0016020">
    <property type="term" value="C:membrane"/>
    <property type="evidence" value="ECO:0007669"/>
    <property type="project" value="TreeGrafter"/>
</dbReference>
<comment type="caution">
    <text evidence="3">The sequence shown here is derived from an EMBL/GenBank/DDBJ whole genome shotgun (WGS) entry which is preliminary data.</text>
</comment>
<evidence type="ECO:0000259" key="2">
    <source>
        <dbReference type="Pfam" id="PF00561"/>
    </source>
</evidence>